<dbReference type="SUPFAM" id="SSF50978">
    <property type="entry name" value="WD40 repeat-like"/>
    <property type="match status" value="1"/>
</dbReference>
<proteinExistence type="predicted"/>
<dbReference type="InterPro" id="IPR015943">
    <property type="entry name" value="WD40/YVTN_repeat-like_dom_sf"/>
</dbReference>
<evidence type="ECO:0000313" key="6">
    <source>
        <dbReference type="Proteomes" id="UP001140949"/>
    </source>
</evidence>
<dbReference type="SMART" id="SM00320">
    <property type="entry name" value="WD40"/>
    <property type="match status" value="3"/>
</dbReference>
<dbReference type="InterPro" id="IPR011009">
    <property type="entry name" value="Kinase-like_dom_sf"/>
</dbReference>
<dbReference type="PROSITE" id="PS50082">
    <property type="entry name" value="WD_REPEATS_2"/>
    <property type="match status" value="1"/>
</dbReference>
<keyword evidence="6" id="KW-1185">Reference proteome</keyword>
<reference evidence="5" key="2">
    <citation type="submission" date="2023-04" db="EMBL/GenBank/DDBJ databases">
        <authorList>
            <person name="Bruccoleri R.E."/>
            <person name="Oakeley E.J."/>
            <person name="Faust A.-M."/>
            <person name="Dessus-Babus S."/>
            <person name="Altorfer M."/>
            <person name="Burckhardt D."/>
            <person name="Oertli M."/>
            <person name="Naumann U."/>
            <person name="Petersen F."/>
            <person name="Wong J."/>
        </authorList>
    </citation>
    <scope>NUCLEOTIDE SEQUENCE</scope>
    <source>
        <strain evidence="5">GSM-AAB239-AS_SAM_17_03QT</strain>
        <tissue evidence="5">Leaf</tissue>
    </source>
</reference>
<keyword evidence="2" id="KW-0175">Coiled coil</keyword>
<sequence>MEDQEMGSSGGGGGGGEISLREWLDRPGRTVDRVECLHVFRQVADAVGLAHSQGVVVANARPSCFVISSLNRVSFIESAPCSSSDDCDDDVSASASGESSRRNSKEHSSYEEYGDGGGVVSVETGKKGFPLKQILMLEYEWYTSPEEGEGSGSGTGSFASDIYRLGVILFEIFCTFESLDEKLKSMSNLRHRVLPPQLLLKWSKEASFCLWLLHPQPDNRPRMSEVLQSEFLNGAKIMLEEREAAIKLKEKIEDQELLLEFLLNLQRKKEETADELHDRVCFISADIGEVQNQQSNLRKKVSSSGWDRGKYLVAEKVNQTPLYPTIDEDSSCSVPRKRFRLGLQDHEEKHKEVVSEGLVSELSPELHGSILVKTPRLVKNFKKLEEAYFSTRSRPTKPAVEPVDRYCSVAPATGTGRGSWARTEGSSVDCLTSKEGHSIERRHEWINPFLEGLCNYLAFSQLKVRADLKQGDLLSSSNLVCSLDFDRDKELFATAGVNRKIKIFECDMVLNEDRDIHYPVVEMASRSRISCVCWNSYIKGQLASSDFEGIVQVWDVARNQVSCQMKEHERRVWSVDFSPADPTKLASGSDDGAVKLWSINQAILLLHLLLEVLELSEQKQMCVQSSFLLILHRPLQLVRQIITSTATICVTQGLPCVN</sequence>
<keyword evidence="1" id="KW-0853">WD repeat</keyword>
<protein>
    <recommendedName>
        <fullName evidence="4">Protein kinase domain-containing protein</fullName>
    </recommendedName>
</protein>
<evidence type="ECO:0000256" key="2">
    <source>
        <dbReference type="SAM" id="Coils"/>
    </source>
</evidence>
<dbReference type="PROSITE" id="PS50011">
    <property type="entry name" value="PROTEIN_KINASE_DOM"/>
    <property type="match status" value="1"/>
</dbReference>
<dbReference type="PANTHER" id="PTHR44218:SF1">
    <property type="entry name" value="PROTEIN SPA1-RELATED 3"/>
    <property type="match status" value="1"/>
</dbReference>
<dbReference type="Gene3D" id="2.130.10.10">
    <property type="entry name" value="YVTN repeat-like/Quinoprotein amine dehydrogenase"/>
    <property type="match status" value="1"/>
</dbReference>
<dbReference type="Proteomes" id="UP001140949">
    <property type="component" value="Unassembled WGS sequence"/>
</dbReference>
<feature type="domain" description="Protein kinase" evidence="4">
    <location>
        <begin position="1"/>
        <end position="232"/>
    </location>
</feature>
<dbReference type="SUPFAM" id="SSF56112">
    <property type="entry name" value="Protein kinase-like (PK-like)"/>
    <property type="match status" value="1"/>
</dbReference>
<evidence type="ECO:0000313" key="5">
    <source>
        <dbReference type="EMBL" id="KAJ6830383.1"/>
    </source>
</evidence>
<dbReference type="Gene3D" id="1.10.510.10">
    <property type="entry name" value="Transferase(Phosphotransferase) domain 1"/>
    <property type="match status" value="1"/>
</dbReference>
<dbReference type="EMBL" id="JANAVB010017598">
    <property type="protein sequence ID" value="KAJ6830383.1"/>
    <property type="molecule type" value="Genomic_DNA"/>
</dbReference>
<evidence type="ECO:0000259" key="4">
    <source>
        <dbReference type="PROSITE" id="PS50011"/>
    </source>
</evidence>
<dbReference type="GO" id="GO:0005524">
    <property type="term" value="F:ATP binding"/>
    <property type="evidence" value="ECO:0007669"/>
    <property type="project" value="InterPro"/>
</dbReference>
<dbReference type="InterPro" id="IPR001680">
    <property type="entry name" value="WD40_rpt"/>
</dbReference>
<feature type="region of interest" description="Disordered" evidence="3">
    <location>
        <begin position="1"/>
        <end position="20"/>
    </location>
</feature>
<feature type="coiled-coil region" evidence="2">
    <location>
        <begin position="235"/>
        <end position="265"/>
    </location>
</feature>
<dbReference type="PROSITE" id="PS50294">
    <property type="entry name" value="WD_REPEATS_REGION"/>
    <property type="match status" value="1"/>
</dbReference>
<accession>A0AAX6GPA8</accession>
<feature type="region of interest" description="Disordered" evidence="3">
    <location>
        <begin position="80"/>
        <end position="113"/>
    </location>
</feature>
<gene>
    <name evidence="5" type="ORF">M6B38_354100</name>
</gene>
<reference evidence="5" key="1">
    <citation type="journal article" date="2023" name="GigaByte">
        <title>Genome assembly of the bearded iris, Iris pallida Lam.</title>
        <authorList>
            <person name="Bruccoleri R.E."/>
            <person name="Oakeley E.J."/>
            <person name="Faust A.M.E."/>
            <person name="Altorfer M."/>
            <person name="Dessus-Babus S."/>
            <person name="Burckhardt D."/>
            <person name="Oertli M."/>
            <person name="Naumann U."/>
            <person name="Petersen F."/>
            <person name="Wong J."/>
        </authorList>
    </citation>
    <scope>NUCLEOTIDE SEQUENCE</scope>
    <source>
        <strain evidence="5">GSM-AAB239-AS_SAM_17_03QT</strain>
    </source>
</reference>
<evidence type="ECO:0000256" key="3">
    <source>
        <dbReference type="SAM" id="MobiDB-lite"/>
    </source>
</evidence>
<dbReference type="PANTHER" id="PTHR44218">
    <property type="entry name" value="PROTEIN SPA1-RELATED 2"/>
    <property type="match status" value="1"/>
</dbReference>
<dbReference type="AlphaFoldDB" id="A0AAX6GPA8"/>
<dbReference type="GO" id="GO:0004672">
    <property type="term" value="F:protein kinase activity"/>
    <property type="evidence" value="ECO:0007669"/>
    <property type="project" value="InterPro"/>
</dbReference>
<feature type="compositionally biased region" description="Gly residues" evidence="3">
    <location>
        <begin position="8"/>
        <end position="17"/>
    </location>
</feature>
<dbReference type="GO" id="GO:0009640">
    <property type="term" value="P:photomorphogenesis"/>
    <property type="evidence" value="ECO:0007669"/>
    <property type="project" value="InterPro"/>
</dbReference>
<dbReference type="InterPro" id="IPR044630">
    <property type="entry name" value="SPA1/2/3/4"/>
</dbReference>
<dbReference type="InterPro" id="IPR036322">
    <property type="entry name" value="WD40_repeat_dom_sf"/>
</dbReference>
<dbReference type="Pfam" id="PF00400">
    <property type="entry name" value="WD40"/>
    <property type="match status" value="2"/>
</dbReference>
<name>A0AAX6GPA8_IRIPA</name>
<feature type="repeat" description="WD" evidence="1">
    <location>
        <begin position="565"/>
        <end position="600"/>
    </location>
</feature>
<feature type="compositionally biased region" description="Basic and acidic residues" evidence="3">
    <location>
        <begin position="99"/>
        <end position="110"/>
    </location>
</feature>
<evidence type="ECO:0000256" key="1">
    <source>
        <dbReference type="PROSITE-ProRule" id="PRU00221"/>
    </source>
</evidence>
<comment type="caution">
    <text evidence="5">The sequence shown here is derived from an EMBL/GenBank/DDBJ whole genome shotgun (WGS) entry which is preliminary data.</text>
</comment>
<organism evidence="5 6">
    <name type="scientific">Iris pallida</name>
    <name type="common">Sweet iris</name>
    <dbReference type="NCBI Taxonomy" id="29817"/>
    <lineage>
        <taxon>Eukaryota</taxon>
        <taxon>Viridiplantae</taxon>
        <taxon>Streptophyta</taxon>
        <taxon>Embryophyta</taxon>
        <taxon>Tracheophyta</taxon>
        <taxon>Spermatophyta</taxon>
        <taxon>Magnoliopsida</taxon>
        <taxon>Liliopsida</taxon>
        <taxon>Asparagales</taxon>
        <taxon>Iridaceae</taxon>
        <taxon>Iridoideae</taxon>
        <taxon>Irideae</taxon>
        <taxon>Iris</taxon>
    </lineage>
</organism>
<dbReference type="InterPro" id="IPR000719">
    <property type="entry name" value="Prot_kinase_dom"/>
</dbReference>